<dbReference type="Gene3D" id="3.40.50.2000">
    <property type="entry name" value="Glycogen Phosphorylase B"/>
    <property type="match status" value="1"/>
</dbReference>
<dbReference type="Proteomes" id="UP000321721">
    <property type="component" value="Unassembled WGS sequence"/>
</dbReference>
<dbReference type="SUPFAM" id="SSF53756">
    <property type="entry name" value="UDP-Glycosyltransferase/glycogen phosphorylase"/>
    <property type="match status" value="1"/>
</dbReference>
<accession>A0A5C6RYY1</accession>
<reference evidence="2 3" key="1">
    <citation type="submission" date="2019-08" db="EMBL/GenBank/DDBJ databases">
        <title>Genome of Vicingus serpentipes NCIMB 15042.</title>
        <authorList>
            <person name="Bowman J.P."/>
        </authorList>
    </citation>
    <scope>NUCLEOTIDE SEQUENCE [LARGE SCALE GENOMIC DNA]</scope>
    <source>
        <strain evidence="2 3">NCIMB 15042</strain>
    </source>
</reference>
<dbReference type="RefSeq" id="WP_147098650.1">
    <property type="nucleotide sequence ID" value="NZ_VOOS01000001.1"/>
</dbReference>
<sequence length="360" mass="42789">MIFLIRKSDTNIRKADILALPYYPYNWPGGHERIANWKPYFEKRGLCFDVYWASNDKELLKFHESKNPIKRYYFYFIVLFRRLRIISRVNNYNTIWIQRNFIPFYPFKDAFFEKLLSIIHPKVIMDYYDADYVSNYNLTINSVKNASKVTVSTSFLKNYYLSLNSNSYLLNMTIDYSNYTIKKNYVTNDKIKIGWMGSRGNMIYLKKIENELKFIEDIFPNVSFHFLCRDGLIMDLKRVKMYTWKDPGFNYSDWLTDLDIGIAPYFGDTDTLKAKSSMKSLEFMACGIPLITSEHGIFEGMIDKTHFILANNINDWKIQLKNIIPNNSLRKKIGLSGYNFFKNYHTYESNLDKLIKILIQ</sequence>
<dbReference type="InterPro" id="IPR055259">
    <property type="entry name" value="YkvP/CgeB_Glyco_trans-like"/>
</dbReference>
<proteinExistence type="predicted"/>
<dbReference type="AlphaFoldDB" id="A0A5C6RYY1"/>
<feature type="domain" description="Spore protein YkvP/CgeB glycosyl transferase-like" evidence="1">
    <location>
        <begin position="272"/>
        <end position="355"/>
    </location>
</feature>
<gene>
    <name evidence="2" type="ORF">FRY74_03520</name>
</gene>
<keyword evidence="3" id="KW-1185">Reference proteome</keyword>
<evidence type="ECO:0000313" key="3">
    <source>
        <dbReference type="Proteomes" id="UP000321721"/>
    </source>
</evidence>
<dbReference type="Pfam" id="PF13524">
    <property type="entry name" value="Glyco_trans_1_2"/>
    <property type="match status" value="1"/>
</dbReference>
<evidence type="ECO:0000259" key="1">
    <source>
        <dbReference type="Pfam" id="PF13524"/>
    </source>
</evidence>
<keyword evidence="2" id="KW-0808">Transferase</keyword>
<dbReference type="OrthoDB" id="9813806at2"/>
<dbReference type="GO" id="GO:0016740">
    <property type="term" value="F:transferase activity"/>
    <property type="evidence" value="ECO:0007669"/>
    <property type="project" value="UniProtKB-KW"/>
</dbReference>
<protein>
    <submittedName>
        <fullName evidence="2">Glycosyltransferase family 4 protein</fullName>
    </submittedName>
</protein>
<dbReference type="EMBL" id="VOOS01000001">
    <property type="protein sequence ID" value="TXB67267.1"/>
    <property type="molecule type" value="Genomic_DNA"/>
</dbReference>
<organism evidence="2 3">
    <name type="scientific">Vicingus serpentipes</name>
    <dbReference type="NCBI Taxonomy" id="1926625"/>
    <lineage>
        <taxon>Bacteria</taxon>
        <taxon>Pseudomonadati</taxon>
        <taxon>Bacteroidota</taxon>
        <taxon>Flavobacteriia</taxon>
        <taxon>Flavobacteriales</taxon>
        <taxon>Vicingaceae</taxon>
        <taxon>Vicingus</taxon>
    </lineage>
</organism>
<comment type="caution">
    <text evidence="2">The sequence shown here is derived from an EMBL/GenBank/DDBJ whole genome shotgun (WGS) entry which is preliminary data.</text>
</comment>
<evidence type="ECO:0000313" key="2">
    <source>
        <dbReference type="EMBL" id="TXB67267.1"/>
    </source>
</evidence>
<name>A0A5C6RYY1_9FLAO</name>